<dbReference type="OrthoDB" id="774437at2759"/>
<dbReference type="PANTHER" id="PTHR33472">
    <property type="entry name" value="OS01G0106600 PROTEIN"/>
    <property type="match status" value="1"/>
</dbReference>
<dbReference type="Proteomes" id="UP001055439">
    <property type="component" value="Chromosome 2"/>
</dbReference>
<evidence type="ECO:0000256" key="1">
    <source>
        <dbReference type="SAM" id="MobiDB-lite"/>
    </source>
</evidence>
<proteinExistence type="predicted"/>
<dbReference type="AlphaFoldDB" id="A0A9E7EW16"/>
<evidence type="ECO:0000313" key="3">
    <source>
        <dbReference type="Proteomes" id="UP001055439"/>
    </source>
</evidence>
<dbReference type="PANTHER" id="PTHR33472:SF28">
    <property type="entry name" value="BROMO AND FHA DOMAIN-CONTAINING PROTEIN DDB_G0267958"/>
    <property type="match status" value="1"/>
</dbReference>
<feature type="region of interest" description="Disordered" evidence="1">
    <location>
        <begin position="94"/>
        <end position="129"/>
    </location>
</feature>
<reference evidence="2" key="1">
    <citation type="submission" date="2022-05" db="EMBL/GenBank/DDBJ databases">
        <title>The Musa troglodytarum L. genome provides insights into the mechanism of non-climacteric behaviour and enrichment of carotenoids.</title>
        <authorList>
            <person name="Wang J."/>
        </authorList>
    </citation>
    <scope>NUCLEOTIDE SEQUENCE</scope>
    <source>
        <tissue evidence="2">Leaf</tissue>
    </source>
</reference>
<dbReference type="EMBL" id="CP097504">
    <property type="protein sequence ID" value="URD85204.1"/>
    <property type="molecule type" value="Genomic_DNA"/>
</dbReference>
<gene>
    <name evidence="2" type="ORF">MUK42_27512</name>
</gene>
<sequence>MQHSSMKAPEAGDADHGFRIITLAGDNKGASMKANMEQLMDTDGMMYADDDIICTYTNNNYQAVNNSFLLRGSCTAEDPGIHVVISEYVEKVGDGDDQERYEKKKENNKKDKKKEEDKSKRSTKEGLEW</sequence>
<accession>A0A9E7EW16</accession>
<name>A0A9E7EW16_9LILI</name>
<evidence type="ECO:0000313" key="2">
    <source>
        <dbReference type="EMBL" id="URD85204.1"/>
    </source>
</evidence>
<protein>
    <submittedName>
        <fullName evidence="2">Uncharacterized protein</fullName>
    </submittedName>
</protein>
<organism evidence="2 3">
    <name type="scientific">Musa troglodytarum</name>
    <name type="common">fe'i banana</name>
    <dbReference type="NCBI Taxonomy" id="320322"/>
    <lineage>
        <taxon>Eukaryota</taxon>
        <taxon>Viridiplantae</taxon>
        <taxon>Streptophyta</taxon>
        <taxon>Embryophyta</taxon>
        <taxon>Tracheophyta</taxon>
        <taxon>Spermatophyta</taxon>
        <taxon>Magnoliopsida</taxon>
        <taxon>Liliopsida</taxon>
        <taxon>Zingiberales</taxon>
        <taxon>Musaceae</taxon>
        <taxon>Musa</taxon>
    </lineage>
</organism>
<keyword evidence="3" id="KW-1185">Reference proteome</keyword>